<evidence type="ECO:0000313" key="6">
    <source>
        <dbReference type="EMBL" id="SNT53760.1"/>
    </source>
</evidence>
<dbReference type="RefSeq" id="WP_089329760.1">
    <property type="nucleotide sequence ID" value="NZ_FZOR01000040.1"/>
</dbReference>
<dbReference type="Pfam" id="PF21597">
    <property type="entry name" value="TetR_C_43"/>
    <property type="match status" value="1"/>
</dbReference>
<dbReference type="InterPro" id="IPR050109">
    <property type="entry name" value="HTH-type_TetR-like_transc_reg"/>
</dbReference>
<keyword evidence="1" id="KW-0805">Transcription regulation</keyword>
<dbReference type="PANTHER" id="PTHR30055:SF234">
    <property type="entry name" value="HTH-TYPE TRANSCRIPTIONAL REGULATOR BETI"/>
    <property type="match status" value="1"/>
</dbReference>
<dbReference type="EMBL" id="FZOR01000040">
    <property type="protein sequence ID" value="SNT53760.1"/>
    <property type="molecule type" value="Genomic_DNA"/>
</dbReference>
<accession>A0A239NG63</accession>
<organism evidence="6 7">
    <name type="scientific">Actinomadura meyerae</name>
    <dbReference type="NCBI Taxonomy" id="240840"/>
    <lineage>
        <taxon>Bacteria</taxon>
        <taxon>Bacillati</taxon>
        <taxon>Actinomycetota</taxon>
        <taxon>Actinomycetes</taxon>
        <taxon>Streptosporangiales</taxon>
        <taxon>Thermomonosporaceae</taxon>
        <taxon>Actinomadura</taxon>
    </lineage>
</organism>
<dbReference type="InterPro" id="IPR001647">
    <property type="entry name" value="HTH_TetR"/>
</dbReference>
<keyword evidence="3" id="KW-0804">Transcription</keyword>
<evidence type="ECO:0000256" key="1">
    <source>
        <dbReference type="ARBA" id="ARBA00023015"/>
    </source>
</evidence>
<dbReference type="PRINTS" id="PR00455">
    <property type="entry name" value="HTHTETR"/>
</dbReference>
<gene>
    <name evidence="6" type="ORF">SAMN05443665_104073</name>
</gene>
<sequence>MAERRSATPVPGARRDARRNRDLLLASARHMYDERGTDVSLEEVARHAGLGVATIYRHFPSQEALLEAMLSDRFIALGSRARELAGQEDSDAALVDWLHAYITHSTRYRGLALSIMSGLRDQDSPLAASCSAMQDGGAELLARAQLDGRIRADLDMADLLRLVTAVAVTAGPQPREAARLLDLLLDGLRPRDPAA</sequence>
<protein>
    <submittedName>
        <fullName evidence="6">Transcriptional regulator, TetR family</fullName>
    </submittedName>
</protein>
<dbReference type="InterPro" id="IPR009057">
    <property type="entry name" value="Homeodomain-like_sf"/>
</dbReference>
<dbReference type="Gene3D" id="1.10.357.10">
    <property type="entry name" value="Tetracycline Repressor, domain 2"/>
    <property type="match status" value="1"/>
</dbReference>
<keyword evidence="7" id="KW-1185">Reference proteome</keyword>
<feature type="domain" description="HTH tetR-type" evidence="5">
    <location>
        <begin position="18"/>
        <end position="77"/>
    </location>
</feature>
<dbReference type="InterPro" id="IPR036271">
    <property type="entry name" value="Tet_transcr_reg_TetR-rel_C_sf"/>
</dbReference>
<dbReference type="GO" id="GO:0003700">
    <property type="term" value="F:DNA-binding transcription factor activity"/>
    <property type="evidence" value="ECO:0007669"/>
    <property type="project" value="TreeGrafter"/>
</dbReference>
<keyword evidence="2 4" id="KW-0238">DNA-binding</keyword>
<dbReference type="OrthoDB" id="3295174at2"/>
<dbReference type="SUPFAM" id="SSF46689">
    <property type="entry name" value="Homeodomain-like"/>
    <property type="match status" value="1"/>
</dbReference>
<dbReference type="PANTHER" id="PTHR30055">
    <property type="entry name" value="HTH-TYPE TRANSCRIPTIONAL REGULATOR RUTR"/>
    <property type="match status" value="1"/>
</dbReference>
<dbReference type="Pfam" id="PF00440">
    <property type="entry name" value="TetR_N"/>
    <property type="match status" value="1"/>
</dbReference>
<dbReference type="SUPFAM" id="SSF48498">
    <property type="entry name" value="Tetracyclin repressor-like, C-terminal domain"/>
    <property type="match status" value="1"/>
</dbReference>
<name>A0A239NG63_9ACTN</name>
<evidence type="ECO:0000259" key="5">
    <source>
        <dbReference type="PROSITE" id="PS50977"/>
    </source>
</evidence>
<dbReference type="GO" id="GO:0000976">
    <property type="term" value="F:transcription cis-regulatory region binding"/>
    <property type="evidence" value="ECO:0007669"/>
    <property type="project" value="TreeGrafter"/>
</dbReference>
<evidence type="ECO:0000256" key="3">
    <source>
        <dbReference type="ARBA" id="ARBA00023163"/>
    </source>
</evidence>
<evidence type="ECO:0000256" key="4">
    <source>
        <dbReference type="PROSITE-ProRule" id="PRU00335"/>
    </source>
</evidence>
<dbReference type="AlphaFoldDB" id="A0A239NG63"/>
<reference evidence="6 7" key="1">
    <citation type="submission" date="2017-06" db="EMBL/GenBank/DDBJ databases">
        <authorList>
            <person name="Kim H.J."/>
            <person name="Triplett B.A."/>
        </authorList>
    </citation>
    <scope>NUCLEOTIDE SEQUENCE [LARGE SCALE GENOMIC DNA]</scope>
    <source>
        <strain evidence="6 7">DSM 44715</strain>
    </source>
</reference>
<evidence type="ECO:0000313" key="7">
    <source>
        <dbReference type="Proteomes" id="UP000198318"/>
    </source>
</evidence>
<dbReference type="Proteomes" id="UP000198318">
    <property type="component" value="Unassembled WGS sequence"/>
</dbReference>
<feature type="DNA-binding region" description="H-T-H motif" evidence="4">
    <location>
        <begin position="40"/>
        <end position="59"/>
    </location>
</feature>
<evidence type="ECO:0000256" key="2">
    <source>
        <dbReference type="ARBA" id="ARBA00023125"/>
    </source>
</evidence>
<dbReference type="PROSITE" id="PS50977">
    <property type="entry name" value="HTH_TETR_2"/>
    <property type="match status" value="1"/>
</dbReference>
<dbReference type="InterPro" id="IPR049445">
    <property type="entry name" value="TetR_SbtR-like_C"/>
</dbReference>
<proteinExistence type="predicted"/>